<dbReference type="Pfam" id="PF09379">
    <property type="entry name" value="FERM_N"/>
    <property type="match status" value="1"/>
</dbReference>
<dbReference type="InterPro" id="IPR014352">
    <property type="entry name" value="FERM/acyl-CoA-bd_prot_sf"/>
</dbReference>
<feature type="domain" description="PH" evidence="6">
    <location>
        <begin position="976"/>
        <end position="1070"/>
    </location>
</feature>
<feature type="compositionally biased region" description="Low complexity" evidence="5">
    <location>
        <begin position="541"/>
        <end position="574"/>
    </location>
</feature>
<feature type="compositionally biased region" description="Polar residues" evidence="5">
    <location>
        <begin position="709"/>
        <end position="745"/>
    </location>
</feature>
<dbReference type="InterPro" id="IPR001849">
    <property type="entry name" value="PH_domain"/>
</dbReference>
<dbReference type="FunFam" id="1.20.80.10:FF:000005">
    <property type="entry name" value="FERM, RhoGEF and pleckstrin domain-containing protein 1"/>
    <property type="match status" value="1"/>
</dbReference>
<dbReference type="InterPro" id="IPR019748">
    <property type="entry name" value="FERM_central"/>
</dbReference>
<feature type="region of interest" description="Disordered" evidence="5">
    <location>
        <begin position="648"/>
        <end position="757"/>
    </location>
</feature>
<dbReference type="InterPro" id="IPR051835">
    <property type="entry name" value="RAC1-GEF"/>
</dbReference>
<evidence type="ECO:0000256" key="4">
    <source>
        <dbReference type="ARBA" id="ARBA00022949"/>
    </source>
</evidence>
<feature type="domain" description="FERM" evidence="8">
    <location>
        <begin position="56"/>
        <end position="340"/>
    </location>
</feature>
<feature type="region of interest" description="Disordered" evidence="5">
    <location>
        <begin position="1"/>
        <end position="50"/>
    </location>
</feature>
<sequence length="1267" mass="142138">MSSMSRASSLPHSHSTPLSNHEGGSTTPRSTLSSSMRAGHPPTPLTSGGKKGGKIIEVKIITLDDSANLFQVQVKALGRVLFDQVCKQLNLLEADYFGLEYQDGQSRNWLDLEKPLHRQVGLSLVDPVLWFCVKFYTPDPSTQLEEEFTRFLFCLQIKRDLSQGLLHCNENTAALMASYIVQAECGDYVSEDYPDHTYLSSYKFVPNQSPELERRIMENHKKHAGQSPAAADLNLLETARRCELYGVRLHSARDHESILLNLSVAHMGILVFQNYTKINTFSWAKIRKISFKRKRFLIKLHPEGYGYYKDIVEFLFDNRNDCKNFWKKCVENHGFFRCSAVKNTPRQRTRVLSRGSSFRYSGKTQKQIVEFVRENYVKRQTFQRSQSFRNSNTLLSPSHGPSVGGEPALAAQPLLPITIDSPSLAAGATGPNTLRGEGHSLSYETWTHSSSGGKVYPAPARGKTREAFDEIQPDTVDIQNQNGGPAMGLNSRTGASVPGRKVSTSTLAGAKTTTLANQSSPITSPPHQEAAIVDVHDTTTTNSDLSSLSSNIPAPLGPADTTPAPAAAPIPTSTRKSSMGHAYTNSTNLSQGGFETNSSYPTNSVAPSSLNQAGYGGYEMNPILSQGAYDTHMSNPYTRGYDDATLRRRTSQVTHDPGSQFGSLGSRSLSSQLNGSPPPYSKSNHILANNNNHIEPKSLDSSPKVVILTNGNLSPKHNNNNNYENTRTGSDTGSLNRSLTGDSPLSNSNNRSSKRRHTADKSYFIIKELHMTERTFRKDLEVINLWFRDEVNKTDNSELLVDALDELFNLIDPLHDANCAFLRDIELKLSQWDNKAQQCIGDVMLKHLNTLPYFKAYMDRHVRILSDLDEAFHSSPKFQAMYTSFETAKVCFLPLSSFVLKPLHRLLQYHQILDKLIHYYNKDHQDYEDCFIAHQKLSHLVPMVTSLLRKSENLVQLSELDRDLSGSELRLSSDRTLVRIGCLAKFSQRRGYQQRMFLLYSDLLVYGIRSGPGFRVHAQLPLLHLSLEERADTPLQYSFQLYCAQRVITVAATSQEDKDRWLTDLSLCIDCIKQKSDTQDDSQLKYFSLKSTNSMDDVMDTKSSANGDTHPHSPLSPQRSNTTLHVCWHRNTSVSLEDALVCAQNQLSGYLLRKFKNSNGWQKLFLVFTNFCLFFYKTFQDDCPLASLPLIGYSVSTPSPQDGIAKDFVFKLTFKNHVYFFRAESEYTFQRWMSVIQAATRHTLHPPSSDAELNPIGGEDNPESCRL</sequence>
<dbReference type="PANTHER" id="PTHR45858">
    <property type="entry name" value="FERM DOMAIN CONTAINING PROTEIN"/>
    <property type="match status" value="1"/>
</dbReference>
<dbReference type="SUPFAM" id="SSF54236">
    <property type="entry name" value="Ubiquitin-like"/>
    <property type="match status" value="1"/>
</dbReference>
<dbReference type="InterPro" id="IPR019747">
    <property type="entry name" value="FERM_CS"/>
</dbReference>
<dbReference type="Pfam" id="PF08736">
    <property type="entry name" value="FA"/>
    <property type="match status" value="1"/>
</dbReference>
<dbReference type="PROSITE" id="PS50010">
    <property type="entry name" value="DH_2"/>
    <property type="match status" value="1"/>
</dbReference>
<dbReference type="PANTHER" id="PTHR45858:SF5">
    <property type="entry name" value="MOESIN_EZRIN_RADIXIN HOMOLOG 1"/>
    <property type="match status" value="1"/>
</dbReference>
<dbReference type="SMART" id="SM01196">
    <property type="entry name" value="FERM_C"/>
    <property type="match status" value="1"/>
</dbReference>
<dbReference type="PROSITE" id="PS00660">
    <property type="entry name" value="FERM_1"/>
    <property type="match status" value="1"/>
</dbReference>
<reference evidence="9" key="1">
    <citation type="submission" date="2021-05" db="EMBL/GenBank/DDBJ databases">
        <authorList>
            <person name="Alioto T."/>
            <person name="Alioto T."/>
            <person name="Gomez Garrido J."/>
        </authorList>
    </citation>
    <scope>NUCLEOTIDE SEQUENCE</scope>
</reference>
<dbReference type="GO" id="GO:0071944">
    <property type="term" value="C:cell periphery"/>
    <property type="evidence" value="ECO:0007669"/>
    <property type="project" value="UniProtKB-ARBA"/>
</dbReference>
<dbReference type="AlphaFoldDB" id="A0A8D8Y0Z0"/>
<feature type="domain" description="PH" evidence="6">
    <location>
        <begin position="1144"/>
        <end position="1241"/>
    </location>
</feature>
<dbReference type="GO" id="GO:0009887">
    <property type="term" value="P:animal organ morphogenesis"/>
    <property type="evidence" value="ECO:0007669"/>
    <property type="project" value="UniProtKB-ARBA"/>
</dbReference>
<dbReference type="SMART" id="SM01195">
    <property type="entry name" value="FA"/>
    <property type="match status" value="1"/>
</dbReference>
<dbReference type="Pfam" id="PF00621">
    <property type="entry name" value="RhoGEF"/>
    <property type="match status" value="1"/>
</dbReference>
<evidence type="ECO:0000256" key="1">
    <source>
        <dbReference type="ARBA" id="ARBA00004282"/>
    </source>
</evidence>
<evidence type="ECO:0000256" key="2">
    <source>
        <dbReference type="ARBA" id="ARBA00022658"/>
    </source>
</evidence>
<organism evidence="9">
    <name type="scientific">Cacopsylla melanoneura</name>
    <dbReference type="NCBI Taxonomy" id="428564"/>
    <lineage>
        <taxon>Eukaryota</taxon>
        <taxon>Metazoa</taxon>
        <taxon>Ecdysozoa</taxon>
        <taxon>Arthropoda</taxon>
        <taxon>Hexapoda</taxon>
        <taxon>Insecta</taxon>
        <taxon>Pterygota</taxon>
        <taxon>Neoptera</taxon>
        <taxon>Paraneoptera</taxon>
        <taxon>Hemiptera</taxon>
        <taxon>Sternorrhyncha</taxon>
        <taxon>Psylloidea</taxon>
        <taxon>Psyllidae</taxon>
        <taxon>Psyllinae</taxon>
        <taxon>Cacopsylla</taxon>
    </lineage>
</organism>
<comment type="subcellular location">
    <subcellularLocation>
        <location evidence="1">Cell junction</location>
    </subcellularLocation>
</comment>
<feature type="compositionally biased region" description="Polar residues" evidence="5">
    <location>
        <begin position="22"/>
        <end position="36"/>
    </location>
</feature>
<dbReference type="Gene3D" id="2.30.29.30">
    <property type="entry name" value="Pleckstrin-homology domain (PH domain)/Phosphotyrosine-binding domain (PTB)"/>
    <property type="match status" value="3"/>
</dbReference>
<evidence type="ECO:0000256" key="5">
    <source>
        <dbReference type="SAM" id="MobiDB-lite"/>
    </source>
</evidence>
<feature type="region of interest" description="Disordered" evidence="5">
    <location>
        <begin position="1098"/>
        <end position="1119"/>
    </location>
</feature>
<dbReference type="InterPro" id="IPR011993">
    <property type="entry name" value="PH-like_dom_sf"/>
</dbReference>
<feature type="region of interest" description="Disordered" evidence="5">
    <location>
        <begin position="481"/>
        <end position="501"/>
    </location>
</feature>
<dbReference type="InterPro" id="IPR019749">
    <property type="entry name" value="Band_41_domain"/>
</dbReference>
<dbReference type="CDD" id="cd00160">
    <property type="entry name" value="RhoGEF"/>
    <property type="match status" value="1"/>
</dbReference>
<dbReference type="PROSITE" id="PS50003">
    <property type="entry name" value="PH_DOMAIN"/>
    <property type="match status" value="2"/>
</dbReference>
<feature type="compositionally biased region" description="Polar residues" evidence="5">
    <location>
        <begin position="1098"/>
        <end position="1107"/>
    </location>
</feature>
<dbReference type="FunFam" id="2.30.29.30:FF:000046">
    <property type="entry name" value="FERM, RhoGEF and pleckstrin domain-containing protein 1"/>
    <property type="match status" value="1"/>
</dbReference>
<dbReference type="InterPro" id="IPR041788">
    <property type="entry name" value="FARP1/FARP2/FRMD7_FERM_C"/>
</dbReference>
<dbReference type="SUPFAM" id="SSF47031">
    <property type="entry name" value="Second domain of FERM"/>
    <property type="match status" value="1"/>
</dbReference>
<protein>
    <submittedName>
        <fullName evidence="9">FERM, RhoGEF and pleckstrin domain-containing protein 2</fullName>
    </submittedName>
</protein>
<dbReference type="Gene3D" id="1.20.900.10">
    <property type="entry name" value="Dbl homology (DH) domain"/>
    <property type="match status" value="1"/>
</dbReference>
<evidence type="ECO:0000256" key="3">
    <source>
        <dbReference type="ARBA" id="ARBA00022737"/>
    </source>
</evidence>
<dbReference type="InterPro" id="IPR035899">
    <property type="entry name" value="DBL_dom_sf"/>
</dbReference>
<evidence type="ECO:0000259" key="6">
    <source>
        <dbReference type="PROSITE" id="PS50003"/>
    </source>
</evidence>
<dbReference type="Gene3D" id="3.10.20.90">
    <property type="entry name" value="Phosphatidylinositol 3-kinase Catalytic Subunit, Chain A, domain 1"/>
    <property type="match status" value="1"/>
</dbReference>
<feature type="compositionally biased region" description="Polar residues" evidence="5">
    <location>
        <begin position="681"/>
        <end position="693"/>
    </location>
</feature>
<keyword evidence="2" id="KW-0344">Guanine-nucleotide releasing factor</keyword>
<dbReference type="GO" id="GO:0030182">
    <property type="term" value="P:neuron differentiation"/>
    <property type="evidence" value="ECO:0007669"/>
    <property type="project" value="UniProtKB-ARBA"/>
</dbReference>
<proteinExistence type="predicted"/>
<dbReference type="InterPro" id="IPR035963">
    <property type="entry name" value="FERM_2"/>
</dbReference>
<dbReference type="SMART" id="SM00233">
    <property type="entry name" value="PH"/>
    <property type="match status" value="2"/>
</dbReference>
<dbReference type="Pfam" id="PF00169">
    <property type="entry name" value="PH"/>
    <property type="match status" value="1"/>
</dbReference>
<name>A0A8D8Y0Z0_9HEMI</name>
<evidence type="ECO:0000259" key="7">
    <source>
        <dbReference type="PROSITE" id="PS50010"/>
    </source>
</evidence>
<feature type="compositionally biased region" description="Low complexity" evidence="5">
    <location>
        <begin position="658"/>
        <end position="675"/>
    </location>
</feature>
<feature type="domain" description="DH" evidence="7">
    <location>
        <begin position="761"/>
        <end position="947"/>
    </location>
</feature>
<feature type="compositionally biased region" description="Polar residues" evidence="5">
    <location>
        <begin position="583"/>
        <end position="605"/>
    </location>
</feature>
<dbReference type="CDD" id="cd13193">
    <property type="entry name" value="FERM_C_FARP1-like"/>
    <property type="match status" value="1"/>
</dbReference>
<dbReference type="InterPro" id="IPR018979">
    <property type="entry name" value="FERM_N"/>
</dbReference>
<accession>A0A8D8Y0Z0</accession>
<dbReference type="Pfam" id="PF09380">
    <property type="entry name" value="FERM_C"/>
    <property type="match status" value="1"/>
</dbReference>
<feature type="region of interest" description="Disordered" evidence="5">
    <location>
        <begin position="1245"/>
        <end position="1267"/>
    </location>
</feature>
<dbReference type="InterPro" id="IPR029071">
    <property type="entry name" value="Ubiquitin-like_domsf"/>
</dbReference>
<dbReference type="SMART" id="SM00325">
    <property type="entry name" value="RhoGEF"/>
    <property type="match status" value="1"/>
</dbReference>
<evidence type="ECO:0000259" key="8">
    <source>
        <dbReference type="PROSITE" id="PS50057"/>
    </source>
</evidence>
<dbReference type="InterPro" id="IPR000299">
    <property type="entry name" value="FERM_domain"/>
</dbReference>
<keyword evidence="3" id="KW-0677">Repeat</keyword>
<dbReference type="GO" id="GO:0005085">
    <property type="term" value="F:guanyl-nucleotide exchange factor activity"/>
    <property type="evidence" value="ECO:0007669"/>
    <property type="project" value="UniProtKB-KW"/>
</dbReference>
<feature type="compositionally biased region" description="Low complexity" evidence="5">
    <location>
        <begin position="8"/>
        <end position="19"/>
    </location>
</feature>
<dbReference type="SUPFAM" id="SSF48065">
    <property type="entry name" value="DBL homology domain (DH-domain)"/>
    <property type="match status" value="1"/>
</dbReference>
<dbReference type="PROSITE" id="PS50057">
    <property type="entry name" value="FERM_3"/>
    <property type="match status" value="1"/>
</dbReference>
<dbReference type="Gene3D" id="1.20.80.10">
    <property type="match status" value="1"/>
</dbReference>
<dbReference type="PRINTS" id="PR00935">
    <property type="entry name" value="BAND41"/>
</dbReference>
<dbReference type="InterPro" id="IPR014847">
    <property type="entry name" value="FA"/>
</dbReference>
<dbReference type="SMART" id="SM00295">
    <property type="entry name" value="B41"/>
    <property type="match status" value="1"/>
</dbReference>
<dbReference type="FunFam" id="2.30.29.30:FF:000002">
    <property type="entry name" value="Band 4.1-like protein 5 isoform 1"/>
    <property type="match status" value="1"/>
</dbReference>
<dbReference type="InterPro" id="IPR000219">
    <property type="entry name" value="DH_dom"/>
</dbReference>
<keyword evidence="4" id="KW-0965">Cell junction</keyword>
<dbReference type="Pfam" id="PF00373">
    <property type="entry name" value="FERM_M"/>
    <property type="match status" value="1"/>
</dbReference>
<dbReference type="EMBL" id="HBUF01352595">
    <property type="protein sequence ID" value="CAG6715038.1"/>
    <property type="molecule type" value="Transcribed_RNA"/>
</dbReference>
<dbReference type="CDD" id="cd17098">
    <property type="entry name" value="FERM_F1_FARP1_like"/>
    <property type="match status" value="1"/>
</dbReference>
<dbReference type="CDD" id="cd13235">
    <property type="entry name" value="PH2_FARP1-like"/>
    <property type="match status" value="1"/>
</dbReference>
<dbReference type="InterPro" id="IPR018980">
    <property type="entry name" value="FERM_PH-like_C"/>
</dbReference>
<dbReference type="SUPFAM" id="SSF50729">
    <property type="entry name" value="PH domain-like"/>
    <property type="match status" value="3"/>
</dbReference>
<feature type="region of interest" description="Disordered" evidence="5">
    <location>
        <begin position="541"/>
        <end position="605"/>
    </location>
</feature>
<dbReference type="FunFam" id="3.10.20.90:FF:000040">
    <property type="entry name" value="FERM, RhoGEF and pleckstrin domain-containing protein"/>
    <property type="match status" value="1"/>
</dbReference>
<evidence type="ECO:0000313" key="9">
    <source>
        <dbReference type="EMBL" id="CAG6715038.1"/>
    </source>
</evidence>
<dbReference type="CDD" id="cd14473">
    <property type="entry name" value="FERM_B-lobe"/>
    <property type="match status" value="1"/>
</dbReference>
<dbReference type="GO" id="GO:0070161">
    <property type="term" value="C:anchoring junction"/>
    <property type="evidence" value="ECO:0007669"/>
    <property type="project" value="UniProtKB-SubCell"/>
</dbReference>